<gene>
    <name evidence="7" type="ORF">SAMN04489737_1180</name>
</gene>
<dbReference type="OrthoDB" id="9793283at2"/>
<dbReference type="PANTHER" id="PTHR23546:SF1">
    <property type="entry name" value="MEMBRANE PROTEIN"/>
    <property type="match status" value="1"/>
</dbReference>
<feature type="transmembrane region" description="Helical" evidence="5">
    <location>
        <begin position="322"/>
        <end position="343"/>
    </location>
</feature>
<dbReference type="EMBL" id="LT629804">
    <property type="protein sequence ID" value="SDU80363.1"/>
    <property type="molecule type" value="Genomic_DNA"/>
</dbReference>
<feature type="transmembrane region" description="Helical" evidence="5">
    <location>
        <begin position="53"/>
        <end position="73"/>
    </location>
</feature>
<dbReference type="GO" id="GO:0022857">
    <property type="term" value="F:transmembrane transporter activity"/>
    <property type="evidence" value="ECO:0007669"/>
    <property type="project" value="InterPro"/>
</dbReference>
<feature type="transmembrane region" description="Helical" evidence="5">
    <location>
        <begin position="85"/>
        <end position="106"/>
    </location>
</feature>
<feature type="domain" description="Major facilitator superfamily (MFS) profile" evidence="6">
    <location>
        <begin position="19"/>
        <end position="409"/>
    </location>
</feature>
<dbReference type="InterPro" id="IPR011701">
    <property type="entry name" value="MFS"/>
</dbReference>
<feature type="transmembrane region" description="Helical" evidence="5">
    <location>
        <begin position="264"/>
        <end position="286"/>
    </location>
</feature>
<name>A0A1H2LH25_9ACTO</name>
<feature type="transmembrane region" description="Helical" evidence="5">
    <location>
        <begin position="232"/>
        <end position="252"/>
    </location>
</feature>
<dbReference type="GeneID" id="65344914"/>
<accession>A0A1H2LH25</accession>
<feature type="transmembrane region" description="Helical" evidence="5">
    <location>
        <begin position="20"/>
        <end position="41"/>
    </location>
</feature>
<protein>
    <submittedName>
        <fullName evidence="7">Predicted arabinose efflux permease, MFS family</fullName>
    </submittedName>
</protein>
<evidence type="ECO:0000256" key="3">
    <source>
        <dbReference type="ARBA" id="ARBA00022989"/>
    </source>
</evidence>
<feature type="transmembrane region" description="Helical" evidence="5">
    <location>
        <begin position="355"/>
        <end position="378"/>
    </location>
</feature>
<reference evidence="8" key="1">
    <citation type="submission" date="2016-10" db="EMBL/GenBank/DDBJ databases">
        <authorList>
            <person name="Varghese N."/>
            <person name="Submissions S."/>
        </authorList>
    </citation>
    <scope>NUCLEOTIDE SEQUENCE [LARGE SCALE GENOMIC DNA]</scope>
    <source>
        <strain evidence="8">DSM 10002</strain>
    </source>
</reference>
<dbReference type="PANTHER" id="PTHR23546">
    <property type="entry name" value="TRANSPORT PROTEIN"/>
    <property type="match status" value="1"/>
</dbReference>
<evidence type="ECO:0000259" key="6">
    <source>
        <dbReference type="PROSITE" id="PS50850"/>
    </source>
</evidence>
<keyword evidence="3 5" id="KW-1133">Transmembrane helix</keyword>
<feature type="transmembrane region" description="Helical" evidence="5">
    <location>
        <begin position="298"/>
        <end position="316"/>
    </location>
</feature>
<keyword evidence="2 5" id="KW-0812">Transmembrane</keyword>
<evidence type="ECO:0000256" key="2">
    <source>
        <dbReference type="ARBA" id="ARBA00022692"/>
    </source>
</evidence>
<dbReference type="Proteomes" id="UP000214355">
    <property type="component" value="Chromosome I"/>
</dbReference>
<dbReference type="InterPro" id="IPR036259">
    <property type="entry name" value="MFS_trans_sf"/>
</dbReference>
<evidence type="ECO:0000313" key="8">
    <source>
        <dbReference type="Proteomes" id="UP000214355"/>
    </source>
</evidence>
<dbReference type="Pfam" id="PF07690">
    <property type="entry name" value="MFS_1"/>
    <property type="match status" value="1"/>
</dbReference>
<comment type="subcellular location">
    <subcellularLocation>
        <location evidence="1">Cell membrane</location>
        <topology evidence="1">Multi-pass membrane protein</topology>
    </subcellularLocation>
</comment>
<keyword evidence="4 5" id="KW-0472">Membrane</keyword>
<keyword evidence="8" id="KW-1185">Reference proteome</keyword>
<dbReference type="InterPro" id="IPR020846">
    <property type="entry name" value="MFS_dom"/>
</dbReference>
<dbReference type="RefSeq" id="WP_091280983.1">
    <property type="nucleotide sequence ID" value="NZ_JABAPH010000008.1"/>
</dbReference>
<dbReference type="AlphaFoldDB" id="A0A1H2LH25"/>
<dbReference type="GO" id="GO:0005886">
    <property type="term" value="C:plasma membrane"/>
    <property type="evidence" value="ECO:0007669"/>
    <property type="project" value="UniProtKB-SubCell"/>
</dbReference>
<feature type="transmembrane region" description="Helical" evidence="5">
    <location>
        <begin position="112"/>
        <end position="136"/>
    </location>
</feature>
<evidence type="ECO:0000256" key="4">
    <source>
        <dbReference type="ARBA" id="ARBA00023136"/>
    </source>
</evidence>
<feature type="transmembrane region" description="Helical" evidence="5">
    <location>
        <begin position="384"/>
        <end position="403"/>
    </location>
</feature>
<dbReference type="Gene3D" id="1.20.1250.20">
    <property type="entry name" value="MFS general substrate transporter like domains"/>
    <property type="match status" value="1"/>
</dbReference>
<evidence type="ECO:0000313" key="7">
    <source>
        <dbReference type="EMBL" id="SDU80363.1"/>
    </source>
</evidence>
<proteinExistence type="predicted"/>
<dbReference type="PROSITE" id="PS50850">
    <property type="entry name" value="MFS"/>
    <property type="match status" value="1"/>
</dbReference>
<sequence length="409" mass="43122">MKTPSKSRNKTETIPSSAQAKLVTTTVFLAFLGQMLLNPIIAPLSREMGLQEWHIGLTISFAAIVLAVMSSYWGRTSQRLGVKRVIVTGMLIAITSLTVFGILSYLGMNKILAGPGLVIGVMVTRGLIYGAGISAVSPTAQTHLVTHTASEAGRVKATGMIGAAYGMASIVGGIMGGLLAAIGGLMLPLVVMPVVMLSSVIVLIVKFKPQVAAKLIEKPKHIQFRDPRVRPWLISGLLLFIVFSSIATIFGFTVQDRFLLASDATAAVTAVYLTIMGVTMIITQAVIAPKTRWGAAKLFRTGLIVLLLGVACMWPTSSHLLLGIACVLVGLGMGFAMPGYNTGPTLQTSTSEQGAVAGLINANNGIAYAIAPAASTALYGWNPLIPFIISISIVVIIVIYAYVQPTLRK</sequence>
<feature type="transmembrane region" description="Helical" evidence="5">
    <location>
        <begin position="185"/>
        <end position="205"/>
    </location>
</feature>
<dbReference type="STRING" id="131112.SAMN04489737_1180"/>
<evidence type="ECO:0000256" key="1">
    <source>
        <dbReference type="ARBA" id="ARBA00004651"/>
    </source>
</evidence>
<organism evidence="7 8">
    <name type="scientific">Arcanobacterium phocae</name>
    <dbReference type="NCBI Taxonomy" id="131112"/>
    <lineage>
        <taxon>Bacteria</taxon>
        <taxon>Bacillati</taxon>
        <taxon>Actinomycetota</taxon>
        <taxon>Actinomycetes</taxon>
        <taxon>Actinomycetales</taxon>
        <taxon>Actinomycetaceae</taxon>
        <taxon>Arcanobacterium</taxon>
    </lineage>
</organism>
<evidence type="ECO:0000256" key="5">
    <source>
        <dbReference type="SAM" id="Phobius"/>
    </source>
</evidence>
<feature type="transmembrane region" description="Helical" evidence="5">
    <location>
        <begin position="157"/>
        <end position="179"/>
    </location>
</feature>
<dbReference type="SUPFAM" id="SSF103473">
    <property type="entry name" value="MFS general substrate transporter"/>
    <property type="match status" value="1"/>
</dbReference>